<dbReference type="EC" id="2.7.7.6" evidence="8"/>
<evidence type="ECO:0000256" key="1">
    <source>
        <dbReference type="ARBA" id="ARBA00022478"/>
    </source>
</evidence>
<dbReference type="SUPFAM" id="SSF63393">
    <property type="entry name" value="RNA polymerase subunits"/>
    <property type="match status" value="1"/>
</dbReference>
<comment type="function">
    <text evidence="8">DNA-dependent RNA polymerase (RNAP) catalyzes the transcription of DNA into RNA using the four ribonucleoside triphosphates as substrates.</text>
</comment>
<accession>A0A7K4BZZ4</accession>
<evidence type="ECO:0000256" key="6">
    <source>
        <dbReference type="ARBA" id="ARBA00022833"/>
    </source>
</evidence>
<proteinExistence type="inferred from homology"/>
<keyword evidence="6 8" id="KW-0862">Zinc</keyword>
<dbReference type="GO" id="GO:0008270">
    <property type="term" value="F:zinc ion binding"/>
    <property type="evidence" value="ECO:0007669"/>
    <property type="project" value="UniProtKB-UniRule"/>
</dbReference>
<feature type="binding site" evidence="8">
    <location>
        <position position="8"/>
    </location>
    <ligand>
        <name>Zn(2+)</name>
        <dbReference type="ChEBI" id="CHEBI:29105"/>
    </ligand>
</feature>
<dbReference type="HAMAP" id="MF_00615">
    <property type="entry name" value="RNApol_arch_Rpo12"/>
    <property type="match status" value="1"/>
</dbReference>
<dbReference type="GO" id="GO:0005737">
    <property type="term" value="C:cytoplasm"/>
    <property type="evidence" value="ECO:0007669"/>
    <property type="project" value="UniProtKB-SubCell"/>
</dbReference>
<comment type="subunit">
    <text evidence="8">Part of the RNA polymerase complex.</text>
</comment>
<comment type="cofactor">
    <cofactor evidence="8">
        <name>Zn(2+)</name>
        <dbReference type="ChEBI" id="CHEBI:29105"/>
    </cofactor>
    <text evidence="8">Binds 1 zinc ion.</text>
</comment>
<keyword evidence="4 8" id="KW-0548">Nucleotidyltransferase</keyword>
<dbReference type="GO" id="GO:0003677">
    <property type="term" value="F:DNA binding"/>
    <property type="evidence" value="ECO:0007669"/>
    <property type="project" value="InterPro"/>
</dbReference>
<reference evidence="9 10" key="1">
    <citation type="journal article" date="2020" name="Biotechnol. Biofuels">
        <title>New insights from the biogas microbiome by comprehensive genome-resolved metagenomics of nearly 1600 species originating from multiple anaerobic digesters.</title>
        <authorList>
            <person name="Campanaro S."/>
            <person name="Treu L."/>
            <person name="Rodriguez-R L.M."/>
            <person name="Kovalovszki A."/>
            <person name="Ziels R.M."/>
            <person name="Maus I."/>
            <person name="Zhu X."/>
            <person name="Kougias P.G."/>
            <person name="Basile A."/>
            <person name="Luo G."/>
            <person name="Schluter A."/>
            <person name="Konstantinidis K.T."/>
            <person name="Angelidaki I."/>
        </authorList>
    </citation>
    <scope>NUCLEOTIDE SEQUENCE [LARGE SCALE GENOMIC DNA]</scope>
    <source>
        <strain evidence="9">AS22ysBPME_79</strain>
    </source>
</reference>
<evidence type="ECO:0000313" key="10">
    <source>
        <dbReference type="Proteomes" id="UP000526302"/>
    </source>
</evidence>
<evidence type="ECO:0000256" key="5">
    <source>
        <dbReference type="ARBA" id="ARBA00022723"/>
    </source>
</evidence>
<feature type="binding site" evidence="8">
    <location>
        <position position="22"/>
    </location>
    <ligand>
        <name>Zn(2+)</name>
        <dbReference type="ChEBI" id="CHEBI:29105"/>
    </ligand>
</feature>
<dbReference type="GO" id="GO:0003899">
    <property type="term" value="F:DNA-directed RNA polymerase activity"/>
    <property type="evidence" value="ECO:0007669"/>
    <property type="project" value="UniProtKB-UniRule"/>
</dbReference>
<protein>
    <recommendedName>
        <fullName evidence="8">DNA-directed RNA polymerase subunit Rpo12</fullName>
        <ecNumber evidence="8">2.7.7.6</ecNumber>
    </recommendedName>
    <alternativeName>
        <fullName evidence="8">DNA-directed RNA polymerase subunit P</fullName>
    </alternativeName>
</protein>
<dbReference type="GO" id="GO:0006351">
    <property type="term" value="P:DNA-templated transcription"/>
    <property type="evidence" value="ECO:0007669"/>
    <property type="project" value="UniProtKB-UniRule"/>
</dbReference>
<comment type="similarity">
    <text evidence="8">Belongs to the archaeal Rpo12/eukaryotic RPC10 RNA polymerase subunit family.</text>
</comment>
<dbReference type="Pfam" id="PF03604">
    <property type="entry name" value="Zn_ribbon_RPAB4"/>
    <property type="match status" value="1"/>
</dbReference>
<comment type="subcellular location">
    <subcellularLocation>
        <location evidence="8">Cytoplasm</location>
    </subcellularLocation>
</comment>
<keyword evidence="5 8" id="KW-0479">Metal-binding</keyword>
<dbReference type="GO" id="GO:0000428">
    <property type="term" value="C:DNA-directed RNA polymerase complex"/>
    <property type="evidence" value="ECO:0007669"/>
    <property type="project" value="UniProtKB-KW"/>
</dbReference>
<dbReference type="AlphaFoldDB" id="A0A7K4BZZ4"/>
<dbReference type="Gene3D" id="2.20.28.30">
    <property type="entry name" value="RNA polymerase ii, chain L"/>
    <property type="match status" value="1"/>
</dbReference>
<dbReference type="Proteomes" id="UP000526302">
    <property type="component" value="Unassembled WGS sequence"/>
</dbReference>
<comment type="caution">
    <text evidence="9">The sequence shown here is derived from an EMBL/GenBank/DDBJ whole genome shotgun (WGS) entry which is preliminary data.</text>
</comment>
<evidence type="ECO:0000256" key="4">
    <source>
        <dbReference type="ARBA" id="ARBA00022695"/>
    </source>
</evidence>
<comment type="catalytic activity">
    <reaction evidence="8">
        <text>RNA(n) + a ribonucleoside 5'-triphosphate = RNA(n+1) + diphosphate</text>
        <dbReference type="Rhea" id="RHEA:21248"/>
        <dbReference type="Rhea" id="RHEA-COMP:14527"/>
        <dbReference type="Rhea" id="RHEA-COMP:17342"/>
        <dbReference type="ChEBI" id="CHEBI:33019"/>
        <dbReference type="ChEBI" id="CHEBI:61557"/>
        <dbReference type="ChEBI" id="CHEBI:140395"/>
        <dbReference type="EC" id="2.7.7.6"/>
    </reaction>
</comment>
<evidence type="ECO:0000256" key="2">
    <source>
        <dbReference type="ARBA" id="ARBA00022490"/>
    </source>
</evidence>
<feature type="binding site" evidence="8">
    <location>
        <position position="25"/>
    </location>
    <ligand>
        <name>Zn(2+)</name>
        <dbReference type="ChEBI" id="CHEBI:29105"/>
    </ligand>
</feature>
<organism evidence="9 10">
    <name type="scientific">Candidatus Iainarchaeum sp</name>
    <dbReference type="NCBI Taxonomy" id="3101447"/>
    <lineage>
        <taxon>Archaea</taxon>
        <taxon>Candidatus Iainarchaeota</taxon>
        <taxon>Candidatus Iainarchaeia</taxon>
        <taxon>Candidatus Iainarchaeales</taxon>
        <taxon>Candidatus Iainarchaeaceae</taxon>
        <taxon>Candidatus Iainarchaeum</taxon>
    </lineage>
</organism>
<keyword evidence="7 8" id="KW-0804">Transcription</keyword>
<evidence type="ECO:0000256" key="7">
    <source>
        <dbReference type="ARBA" id="ARBA00023163"/>
    </source>
</evidence>
<gene>
    <name evidence="8" type="primary">rpo12</name>
    <name evidence="8" type="synonym">rpoP</name>
    <name evidence="9" type="ORF">GX950_03080</name>
</gene>
<sequence length="44" mass="4986">MAYKCAKCGTEVQNVYEGLVRCPSCGYRILYKLREPISKTVKAD</sequence>
<dbReference type="SMART" id="SM00659">
    <property type="entry name" value="RPOLCX"/>
    <property type="match status" value="1"/>
</dbReference>
<keyword evidence="1 8" id="KW-0240">DNA-directed RNA polymerase</keyword>
<keyword evidence="3 8" id="KW-0808">Transferase</keyword>
<dbReference type="InterPro" id="IPR023464">
    <property type="entry name" value="Rpo12"/>
</dbReference>
<evidence type="ECO:0000256" key="8">
    <source>
        <dbReference type="HAMAP-Rule" id="MF_00615"/>
    </source>
</evidence>
<keyword evidence="2 8" id="KW-0963">Cytoplasm</keyword>
<name>A0A7K4BZZ4_9ARCH</name>
<dbReference type="EMBL" id="JAAZKV010000023">
    <property type="protein sequence ID" value="NMA44765.1"/>
    <property type="molecule type" value="Genomic_DNA"/>
</dbReference>
<dbReference type="InterPro" id="IPR006591">
    <property type="entry name" value="RNAP_P/RPABC4"/>
</dbReference>
<dbReference type="InterPro" id="IPR029040">
    <property type="entry name" value="RPABC4/Spt4"/>
</dbReference>
<evidence type="ECO:0000256" key="3">
    <source>
        <dbReference type="ARBA" id="ARBA00022679"/>
    </source>
</evidence>
<evidence type="ECO:0000313" key="9">
    <source>
        <dbReference type="EMBL" id="NMA44765.1"/>
    </source>
</evidence>